<keyword evidence="4 6" id="KW-1133">Transmembrane helix</keyword>
<dbReference type="PANTHER" id="PTHR23504:SF15">
    <property type="entry name" value="MAJOR FACILITATOR SUPERFAMILY (MFS) PROFILE DOMAIN-CONTAINING PROTEIN"/>
    <property type="match status" value="1"/>
</dbReference>
<evidence type="ECO:0000259" key="7">
    <source>
        <dbReference type="PROSITE" id="PS50850"/>
    </source>
</evidence>
<feature type="transmembrane region" description="Helical" evidence="6">
    <location>
        <begin position="101"/>
        <end position="123"/>
    </location>
</feature>
<organism evidence="8 9">
    <name type="scientific">Pelagimonas phthalicica</name>
    <dbReference type="NCBI Taxonomy" id="1037362"/>
    <lineage>
        <taxon>Bacteria</taxon>
        <taxon>Pseudomonadati</taxon>
        <taxon>Pseudomonadota</taxon>
        <taxon>Alphaproteobacteria</taxon>
        <taxon>Rhodobacterales</taxon>
        <taxon>Roseobacteraceae</taxon>
        <taxon>Pelagimonas</taxon>
    </lineage>
</organism>
<dbReference type="InterPro" id="IPR036259">
    <property type="entry name" value="MFS_trans_sf"/>
</dbReference>
<evidence type="ECO:0000256" key="5">
    <source>
        <dbReference type="ARBA" id="ARBA00023136"/>
    </source>
</evidence>
<keyword evidence="5 6" id="KW-0472">Membrane</keyword>
<proteinExistence type="predicted"/>
<dbReference type="Pfam" id="PF07690">
    <property type="entry name" value="MFS_1"/>
    <property type="match status" value="1"/>
</dbReference>
<dbReference type="PROSITE" id="PS50850">
    <property type="entry name" value="MFS"/>
    <property type="match status" value="1"/>
</dbReference>
<feature type="transmembrane region" description="Helical" evidence="6">
    <location>
        <begin position="7"/>
        <end position="28"/>
    </location>
</feature>
<dbReference type="InterPro" id="IPR001958">
    <property type="entry name" value="Tet-R_TetA/multi-R_MdtG-like"/>
</dbReference>
<evidence type="ECO:0000256" key="1">
    <source>
        <dbReference type="ARBA" id="ARBA00004141"/>
    </source>
</evidence>
<comment type="subcellular location">
    <subcellularLocation>
        <location evidence="1">Membrane</location>
        <topology evidence="1">Multi-pass membrane protein</topology>
    </subcellularLocation>
</comment>
<evidence type="ECO:0000256" key="6">
    <source>
        <dbReference type="SAM" id="Phobius"/>
    </source>
</evidence>
<dbReference type="AlphaFoldDB" id="A0A238J8W5"/>
<gene>
    <name evidence="8" type="primary">tetA_2</name>
    <name evidence="8" type="ORF">TRP8649_01131</name>
</gene>
<feature type="transmembrane region" description="Helical" evidence="6">
    <location>
        <begin position="205"/>
        <end position="224"/>
    </location>
</feature>
<sequence>MKLSGPFLFILATMLIDAIGVGIVFPIMPDLMDRVGAGDTAQGAFWGGIMMSAYAAAMFLVGPIIGSLSDAYGRRPILVLALATLTIDYVIMALAETYWVLLVGRILAGLAGATYITATAYIADIAKPEERGAAFGMIGAAFGIGFVLGPALGGLASGWHITAPFWIAAGLSALNALFGIFILPESLKPENRRRFGKGDLNPFASIWKAFILPGLAIPLICLFVF</sequence>
<dbReference type="Proteomes" id="UP000225972">
    <property type="component" value="Unassembled WGS sequence"/>
</dbReference>
<dbReference type="PANTHER" id="PTHR23504">
    <property type="entry name" value="MAJOR FACILITATOR SUPERFAMILY DOMAIN-CONTAINING PROTEIN 10"/>
    <property type="match status" value="1"/>
</dbReference>
<dbReference type="InterPro" id="IPR020846">
    <property type="entry name" value="MFS_dom"/>
</dbReference>
<feature type="transmembrane region" description="Helical" evidence="6">
    <location>
        <begin position="165"/>
        <end position="184"/>
    </location>
</feature>
<dbReference type="Gene3D" id="1.20.1250.20">
    <property type="entry name" value="MFS general substrate transporter like domains"/>
    <property type="match status" value="1"/>
</dbReference>
<feature type="transmembrane region" description="Helical" evidence="6">
    <location>
        <begin position="77"/>
        <end position="95"/>
    </location>
</feature>
<feature type="transmembrane region" description="Helical" evidence="6">
    <location>
        <begin position="135"/>
        <end position="159"/>
    </location>
</feature>
<evidence type="ECO:0000313" key="8">
    <source>
        <dbReference type="EMBL" id="SMX27029.1"/>
    </source>
</evidence>
<name>A0A238J8W5_9RHOB</name>
<keyword evidence="3 6" id="KW-0812">Transmembrane</keyword>
<evidence type="ECO:0000256" key="4">
    <source>
        <dbReference type="ARBA" id="ARBA00022989"/>
    </source>
</evidence>
<keyword evidence="2" id="KW-0813">Transport</keyword>
<dbReference type="EMBL" id="FXXP01000001">
    <property type="protein sequence ID" value="SMX27029.1"/>
    <property type="molecule type" value="Genomic_DNA"/>
</dbReference>
<dbReference type="InterPro" id="IPR011701">
    <property type="entry name" value="MFS"/>
</dbReference>
<keyword evidence="9" id="KW-1185">Reference proteome</keyword>
<reference evidence="9" key="1">
    <citation type="submission" date="2017-05" db="EMBL/GenBank/DDBJ databases">
        <authorList>
            <person name="Rodrigo-Torres L."/>
            <person name="Arahal R. D."/>
            <person name="Lucena T."/>
        </authorList>
    </citation>
    <scope>NUCLEOTIDE SEQUENCE [LARGE SCALE GENOMIC DNA]</scope>
    <source>
        <strain evidence="9">CECT 8649</strain>
    </source>
</reference>
<dbReference type="SUPFAM" id="SSF103473">
    <property type="entry name" value="MFS general substrate transporter"/>
    <property type="match status" value="1"/>
</dbReference>
<dbReference type="GO" id="GO:0016020">
    <property type="term" value="C:membrane"/>
    <property type="evidence" value="ECO:0007669"/>
    <property type="project" value="UniProtKB-SubCell"/>
</dbReference>
<feature type="domain" description="Major facilitator superfamily (MFS) profile" evidence="7">
    <location>
        <begin position="6"/>
        <end position="225"/>
    </location>
</feature>
<protein>
    <submittedName>
        <fullName evidence="8">Tetracycline resistance protein, class C</fullName>
    </submittedName>
</protein>
<accession>A0A238J8W5</accession>
<evidence type="ECO:0000256" key="3">
    <source>
        <dbReference type="ARBA" id="ARBA00022692"/>
    </source>
</evidence>
<dbReference type="GO" id="GO:0022857">
    <property type="term" value="F:transmembrane transporter activity"/>
    <property type="evidence" value="ECO:0007669"/>
    <property type="project" value="InterPro"/>
</dbReference>
<evidence type="ECO:0000256" key="2">
    <source>
        <dbReference type="ARBA" id="ARBA00022448"/>
    </source>
</evidence>
<evidence type="ECO:0000313" key="9">
    <source>
        <dbReference type="Proteomes" id="UP000225972"/>
    </source>
</evidence>
<dbReference type="PRINTS" id="PR01035">
    <property type="entry name" value="TCRTETA"/>
</dbReference>
<feature type="transmembrane region" description="Helical" evidence="6">
    <location>
        <begin position="43"/>
        <end position="65"/>
    </location>
</feature>